<dbReference type="GO" id="GO:0005525">
    <property type="term" value="F:GTP binding"/>
    <property type="evidence" value="ECO:0007669"/>
    <property type="project" value="InterPro"/>
</dbReference>
<dbReference type="InterPro" id="IPR006073">
    <property type="entry name" value="GTP-bd"/>
</dbReference>
<keyword evidence="4" id="KW-1185">Reference proteome</keyword>
<proteinExistence type="predicted"/>
<sequence length="372" mass="41427">MSSINSGESTTFFEDDEPEEIAIAVMGPTGVGKTSFINLLSGSGLKVGSEMVSCTSSVQAANPFDFEDYRITLIDTPGFDDTTLRDSDVLGMIAAYLSYAHGHGQTLAGIVYMHRILDNRMGGISSRNFRMFRRLCGDNSLQNVVIVTNMWGQVDHELGVARETELATKDIFFKPVLEKGARLARHDRTLKSARAIIQSLVGKRPQVLQIQQELANGMDITETSAGKELNRDLMEQMSRHKEEIRLLMTQMEEASKLRDEEARRELSQDRARHRAEVTRIQLDSRNIVAGYAEAMMKLEQRVKESEAAAKIAAKKAEEAKESNLRFSEEQKNAQSVSADNAVIEAKMGAALPIFGFWGRLALMLSPFSLSWK</sequence>
<protein>
    <submittedName>
        <fullName evidence="3">P-loop containing nucleoside triphosphate hydrolase protein</fullName>
    </submittedName>
</protein>
<dbReference type="AlphaFoldDB" id="A0A9P6CFZ6"/>
<evidence type="ECO:0000313" key="3">
    <source>
        <dbReference type="EMBL" id="KAF9459504.1"/>
    </source>
</evidence>
<dbReference type="OrthoDB" id="8954335at2759"/>
<feature type="coiled-coil region" evidence="1">
    <location>
        <begin position="230"/>
        <end position="257"/>
    </location>
</feature>
<dbReference type="Pfam" id="PF01926">
    <property type="entry name" value="MMR_HSR1"/>
    <property type="match status" value="1"/>
</dbReference>
<reference evidence="3" key="1">
    <citation type="submission" date="2020-11" db="EMBL/GenBank/DDBJ databases">
        <authorList>
            <consortium name="DOE Joint Genome Institute"/>
            <person name="Ahrendt S."/>
            <person name="Riley R."/>
            <person name="Andreopoulos W."/>
            <person name="Labutti K."/>
            <person name="Pangilinan J."/>
            <person name="Ruiz-Duenas F.J."/>
            <person name="Barrasa J.M."/>
            <person name="Sanchez-Garcia M."/>
            <person name="Camarero S."/>
            <person name="Miyauchi S."/>
            <person name="Serrano A."/>
            <person name="Linde D."/>
            <person name="Babiker R."/>
            <person name="Drula E."/>
            <person name="Ayuso-Fernandez I."/>
            <person name="Pacheco R."/>
            <person name="Padilla G."/>
            <person name="Ferreira P."/>
            <person name="Barriuso J."/>
            <person name="Kellner H."/>
            <person name="Castanera R."/>
            <person name="Alfaro M."/>
            <person name="Ramirez L."/>
            <person name="Pisabarro A.G."/>
            <person name="Kuo A."/>
            <person name="Tritt A."/>
            <person name="Lipzen A."/>
            <person name="He G."/>
            <person name="Yan M."/>
            <person name="Ng V."/>
            <person name="Cullen D."/>
            <person name="Martin F."/>
            <person name="Rosso M.-N."/>
            <person name="Henrissat B."/>
            <person name="Hibbett D."/>
            <person name="Martinez A.T."/>
            <person name="Grigoriev I.V."/>
        </authorList>
    </citation>
    <scope>NUCLEOTIDE SEQUENCE</scope>
    <source>
        <strain evidence="3">CBS 247.69</strain>
    </source>
</reference>
<name>A0A9P6CFZ6_9AGAR</name>
<gene>
    <name evidence="3" type="ORF">BDZ94DRAFT_1008435</name>
</gene>
<evidence type="ECO:0000256" key="1">
    <source>
        <dbReference type="SAM" id="Coils"/>
    </source>
</evidence>
<dbReference type="CDD" id="cd00882">
    <property type="entry name" value="Ras_like_GTPase"/>
    <property type="match status" value="1"/>
</dbReference>
<dbReference type="InterPro" id="IPR027417">
    <property type="entry name" value="P-loop_NTPase"/>
</dbReference>
<dbReference type="GO" id="GO:0016787">
    <property type="term" value="F:hydrolase activity"/>
    <property type="evidence" value="ECO:0007669"/>
    <property type="project" value="UniProtKB-KW"/>
</dbReference>
<dbReference type="EMBL" id="MU150315">
    <property type="protein sequence ID" value="KAF9459504.1"/>
    <property type="molecule type" value="Genomic_DNA"/>
</dbReference>
<feature type="coiled-coil region" evidence="1">
    <location>
        <begin position="288"/>
        <end position="322"/>
    </location>
</feature>
<organism evidence="3 4">
    <name type="scientific">Collybia nuda</name>
    <dbReference type="NCBI Taxonomy" id="64659"/>
    <lineage>
        <taxon>Eukaryota</taxon>
        <taxon>Fungi</taxon>
        <taxon>Dikarya</taxon>
        <taxon>Basidiomycota</taxon>
        <taxon>Agaricomycotina</taxon>
        <taxon>Agaricomycetes</taxon>
        <taxon>Agaricomycetidae</taxon>
        <taxon>Agaricales</taxon>
        <taxon>Tricholomatineae</taxon>
        <taxon>Clitocybaceae</taxon>
        <taxon>Collybia</taxon>
    </lineage>
</organism>
<keyword evidence="1" id="KW-0175">Coiled coil</keyword>
<evidence type="ECO:0000313" key="4">
    <source>
        <dbReference type="Proteomes" id="UP000807353"/>
    </source>
</evidence>
<dbReference type="Proteomes" id="UP000807353">
    <property type="component" value="Unassembled WGS sequence"/>
</dbReference>
<evidence type="ECO:0000259" key="2">
    <source>
        <dbReference type="Pfam" id="PF01926"/>
    </source>
</evidence>
<feature type="domain" description="G" evidence="2">
    <location>
        <begin position="23"/>
        <end position="98"/>
    </location>
</feature>
<dbReference type="Gene3D" id="3.40.50.300">
    <property type="entry name" value="P-loop containing nucleotide triphosphate hydrolases"/>
    <property type="match status" value="1"/>
</dbReference>
<keyword evidence="3" id="KW-0378">Hydrolase</keyword>
<dbReference type="SUPFAM" id="SSF52540">
    <property type="entry name" value="P-loop containing nucleoside triphosphate hydrolases"/>
    <property type="match status" value="1"/>
</dbReference>
<comment type="caution">
    <text evidence="3">The sequence shown here is derived from an EMBL/GenBank/DDBJ whole genome shotgun (WGS) entry which is preliminary data.</text>
</comment>
<accession>A0A9P6CFZ6</accession>